<dbReference type="PANTHER" id="PTHR12126:SF11">
    <property type="entry name" value="NADH DEHYDROGENASE [UBIQUINONE] 1 ALPHA SUBCOMPLEX SUBUNIT 9, MITOCHONDRIAL"/>
    <property type="match status" value="1"/>
</dbReference>
<gene>
    <name evidence="2" type="ORF">GCM10010151_53270</name>
</gene>
<dbReference type="Gene3D" id="3.40.50.720">
    <property type="entry name" value="NAD(P)-binding Rossmann-like Domain"/>
    <property type="match status" value="1"/>
</dbReference>
<reference evidence="2 3" key="1">
    <citation type="journal article" date="2019" name="Int. J. Syst. Evol. Microbiol.">
        <title>The Global Catalogue of Microorganisms (GCM) 10K type strain sequencing project: providing services to taxonomists for standard genome sequencing and annotation.</title>
        <authorList>
            <consortium name="The Broad Institute Genomics Platform"/>
            <consortium name="The Broad Institute Genome Sequencing Center for Infectious Disease"/>
            <person name="Wu L."/>
            <person name="Ma J."/>
        </authorList>
    </citation>
    <scope>NUCLEOTIDE SEQUENCE [LARGE SCALE GENOMIC DNA]</scope>
    <source>
        <strain evidence="2 3">JCM 3146</strain>
    </source>
</reference>
<feature type="domain" description="NAD(P)-binding" evidence="1">
    <location>
        <begin position="9"/>
        <end position="153"/>
    </location>
</feature>
<comment type="caution">
    <text evidence="2">The sequence shown here is derived from an EMBL/GenBank/DDBJ whole genome shotgun (WGS) entry which is preliminary data.</text>
</comment>
<dbReference type="Pfam" id="PF13460">
    <property type="entry name" value="NAD_binding_10"/>
    <property type="match status" value="1"/>
</dbReference>
<keyword evidence="3" id="KW-1185">Reference proteome</keyword>
<proteinExistence type="predicted"/>
<evidence type="ECO:0000313" key="3">
    <source>
        <dbReference type="Proteomes" id="UP001501822"/>
    </source>
</evidence>
<dbReference type="PANTHER" id="PTHR12126">
    <property type="entry name" value="NADH-UBIQUINONE OXIDOREDUCTASE 39 KDA SUBUNIT-RELATED"/>
    <property type="match status" value="1"/>
</dbReference>
<dbReference type="InterPro" id="IPR016040">
    <property type="entry name" value="NAD(P)-bd_dom"/>
</dbReference>
<dbReference type="Proteomes" id="UP001501822">
    <property type="component" value="Unassembled WGS sequence"/>
</dbReference>
<protein>
    <submittedName>
        <fullName evidence="2">NAD(P)H-binding protein</fullName>
    </submittedName>
</protein>
<accession>A0ABN0X7G5</accession>
<evidence type="ECO:0000259" key="1">
    <source>
        <dbReference type="Pfam" id="PF13460"/>
    </source>
</evidence>
<evidence type="ECO:0000313" key="2">
    <source>
        <dbReference type="EMBL" id="GAA0356962.1"/>
    </source>
</evidence>
<dbReference type="RefSeq" id="WP_252802327.1">
    <property type="nucleotide sequence ID" value="NZ_BAAABM010000047.1"/>
</dbReference>
<dbReference type="InterPro" id="IPR036291">
    <property type="entry name" value="NAD(P)-bd_dom_sf"/>
</dbReference>
<dbReference type="SUPFAM" id="SSF51735">
    <property type="entry name" value="NAD(P)-binding Rossmann-fold domains"/>
    <property type="match status" value="1"/>
</dbReference>
<name>A0ABN0X7G5_9ACTN</name>
<sequence length="258" mass="27438">MSSTILVTGGTGLLGSQVVPLLHQAGHRVRVLSRHDRAPGDGVEYVAADLMSDDDGERLDKALTGVRTVLHLAGGPKGDDVATRNLVEAARRAGTVEHLVFISVIAADAVPLGYFTRKAESERIVAASGIPYTILRAAQFHDLALKTVRAMAKAPVLPAPGGIRWQPVDSRTVAARLAELTLGDPAGRVPDLAGPRVYTLEELQRGYLAAVGKRRMRLPIRVPGKVGKIYRSGANLNLDASTGGETWERFLAAETKGS</sequence>
<organism evidence="2 3">
    <name type="scientific">Actinoallomurus spadix</name>
    <dbReference type="NCBI Taxonomy" id="79912"/>
    <lineage>
        <taxon>Bacteria</taxon>
        <taxon>Bacillati</taxon>
        <taxon>Actinomycetota</taxon>
        <taxon>Actinomycetes</taxon>
        <taxon>Streptosporangiales</taxon>
        <taxon>Thermomonosporaceae</taxon>
        <taxon>Actinoallomurus</taxon>
    </lineage>
</organism>
<dbReference type="InterPro" id="IPR051207">
    <property type="entry name" value="ComplexI_NDUFA9_subunit"/>
</dbReference>
<dbReference type="EMBL" id="BAAABM010000047">
    <property type="protein sequence ID" value="GAA0356962.1"/>
    <property type="molecule type" value="Genomic_DNA"/>
</dbReference>